<comment type="similarity">
    <text evidence="7 8">Belongs to the MPDU1 (TC 2.A.43.3) family.</text>
</comment>
<dbReference type="EMBL" id="JADGKB010000007">
    <property type="protein sequence ID" value="KAJ3261221.1"/>
    <property type="molecule type" value="Genomic_DNA"/>
</dbReference>
<evidence type="ECO:0000256" key="5">
    <source>
        <dbReference type="ARBA" id="ARBA00022989"/>
    </source>
</evidence>
<dbReference type="PANTHER" id="PTHR12226">
    <property type="entry name" value="MANNOSE-P-DOLICHOL UTILIZATION DEFECT 1 LEC35 -RELATED"/>
    <property type="match status" value="1"/>
</dbReference>
<evidence type="ECO:0000256" key="6">
    <source>
        <dbReference type="ARBA" id="ARBA00023136"/>
    </source>
</evidence>
<evidence type="ECO:0000256" key="8">
    <source>
        <dbReference type="PIRNR" id="PIRNR023381"/>
    </source>
</evidence>
<dbReference type="InterPro" id="IPR006603">
    <property type="entry name" value="PQ-loop_rpt"/>
</dbReference>
<keyword evidence="5 8" id="KW-1133">Transmembrane helix</keyword>
<dbReference type="GO" id="GO:0016020">
    <property type="term" value="C:membrane"/>
    <property type="evidence" value="ECO:0007669"/>
    <property type="project" value="UniProtKB-SubCell"/>
</dbReference>
<gene>
    <name evidence="10" type="ORF">HK103_006530</name>
</gene>
<keyword evidence="4" id="KW-0677">Repeat</keyword>
<evidence type="ECO:0000256" key="9">
    <source>
        <dbReference type="SAM" id="Phobius"/>
    </source>
</evidence>
<dbReference type="PIRSF" id="PIRSF023381">
    <property type="entry name" value="MannP-dilichol_defect-1p"/>
    <property type="match status" value="1"/>
</dbReference>
<accession>A0AAD5UQQ1</accession>
<dbReference type="Proteomes" id="UP001210925">
    <property type="component" value="Unassembled WGS sequence"/>
</dbReference>
<evidence type="ECO:0000256" key="1">
    <source>
        <dbReference type="ARBA" id="ARBA00004141"/>
    </source>
</evidence>
<evidence type="ECO:0000313" key="10">
    <source>
        <dbReference type="EMBL" id="KAJ3261221.1"/>
    </source>
</evidence>
<keyword evidence="6 8" id="KW-0472">Membrane</keyword>
<comment type="subcellular location">
    <subcellularLocation>
        <location evidence="1 8">Membrane</location>
        <topology evidence="1 8">Multi-pass membrane protein</topology>
    </subcellularLocation>
</comment>
<protein>
    <recommendedName>
        <fullName evidence="8">Mannose-P-dolichol utilization defect 1 protein homolog</fullName>
    </recommendedName>
</protein>
<keyword evidence="3 8" id="KW-0812">Transmembrane</keyword>
<dbReference type="SMART" id="SM00679">
    <property type="entry name" value="CTNS"/>
    <property type="match status" value="2"/>
</dbReference>
<dbReference type="Pfam" id="PF04193">
    <property type="entry name" value="PQ-loop"/>
    <property type="match status" value="2"/>
</dbReference>
<sequence length="195" mass="20753">MQAVENLLGKIVTPQCAKTILAFDFSSLDCYKLAISKGLSIGIVGGAVLVKVPQIINILASGSVFGLSLMSILLESIAIAISLAYNFRLGNPFSTYGEGCFIMIQNVIIIALILSHNRNYPVSFGLSVAGYAFAYSLLHEHIVSASLINTLQYGTIFIGIGSKLPQIYGNFAAKSTGQLSIITTFLQFAGTGSLY</sequence>
<feature type="transmembrane region" description="Helical" evidence="9">
    <location>
        <begin position="33"/>
        <end position="52"/>
    </location>
</feature>
<name>A0AAD5UQQ1_9FUNG</name>
<proteinExistence type="inferred from homology"/>
<dbReference type="Gene3D" id="1.20.1280.290">
    <property type="match status" value="1"/>
</dbReference>
<evidence type="ECO:0000256" key="7">
    <source>
        <dbReference type="ARBA" id="ARBA00038475"/>
    </source>
</evidence>
<keyword evidence="11" id="KW-1185">Reference proteome</keyword>
<dbReference type="PANTHER" id="PTHR12226:SF2">
    <property type="entry name" value="MANNOSE-P-DOLICHOL UTILIZATION DEFECT 1 PROTEIN"/>
    <property type="match status" value="1"/>
</dbReference>
<dbReference type="FunFam" id="1.20.1280.290:FF:000006">
    <property type="entry name" value="mannose-P-dolichol utilization defect 1 protein"/>
    <property type="match status" value="1"/>
</dbReference>
<feature type="transmembrane region" description="Helical" evidence="9">
    <location>
        <begin position="93"/>
        <end position="114"/>
    </location>
</feature>
<comment type="caution">
    <text evidence="10">The sequence shown here is derived from an EMBL/GenBank/DDBJ whole genome shotgun (WGS) entry which is preliminary data.</text>
</comment>
<evidence type="ECO:0000256" key="4">
    <source>
        <dbReference type="ARBA" id="ARBA00022737"/>
    </source>
</evidence>
<feature type="transmembrane region" description="Helical" evidence="9">
    <location>
        <begin position="64"/>
        <end position="87"/>
    </location>
</feature>
<keyword evidence="2" id="KW-0813">Transport</keyword>
<evidence type="ECO:0000256" key="3">
    <source>
        <dbReference type="ARBA" id="ARBA00022692"/>
    </source>
</evidence>
<evidence type="ECO:0000256" key="2">
    <source>
        <dbReference type="ARBA" id="ARBA00022448"/>
    </source>
</evidence>
<dbReference type="InterPro" id="IPR016817">
    <property type="entry name" value="MannP-dilichol_defect-1"/>
</dbReference>
<dbReference type="AlphaFoldDB" id="A0AAD5UQQ1"/>
<reference evidence="10" key="1">
    <citation type="submission" date="2020-05" db="EMBL/GenBank/DDBJ databases">
        <title>Phylogenomic resolution of chytrid fungi.</title>
        <authorList>
            <person name="Stajich J.E."/>
            <person name="Amses K."/>
            <person name="Simmons R."/>
            <person name="Seto K."/>
            <person name="Myers J."/>
            <person name="Bonds A."/>
            <person name="Quandt C.A."/>
            <person name="Barry K."/>
            <person name="Liu P."/>
            <person name="Grigoriev I."/>
            <person name="Longcore J.E."/>
            <person name="James T.Y."/>
        </authorList>
    </citation>
    <scope>NUCLEOTIDE SEQUENCE</scope>
    <source>
        <strain evidence="10">PLAUS21</strain>
    </source>
</reference>
<organism evidence="10 11">
    <name type="scientific">Boothiomyces macroporosus</name>
    <dbReference type="NCBI Taxonomy" id="261099"/>
    <lineage>
        <taxon>Eukaryota</taxon>
        <taxon>Fungi</taxon>
        <taxon>Fungi incertae sedis</taxon>
        <taxon>Chytridiomycota</taxon>
        <taxon>Chytridiomycota incertae sedis</taxon>
        <taxon>Chytridiomycetes</taxon>
        <taxon>Rhizophydiales</taxon>
        <taxon>Terramycetaceae</taxon>
        <taxon>Boothiomyces</taxon>
    </lineage>
</organism>
<evidence type="ECO:0000313" key="11">
    <source>
        <dbReference type="Proteomes" id="UP001210925"/>
    </source>
</evidence>